<evidence type="ECO:0000313" key="6">
    <source>
        <dbReference type="EMBL" id="SSA46677.1"/>
    </source>
</evidence>
<dbReference type="Proteomes" id="UP000251571">
    <property type="component" value="Unassembled WGS sequence"/>
</dbReference>
<evidence type="ECO:0000256" key="1">
    <source>
        <dbReference type="ARBA" id="ARBA00022737"/>
    </source>
</evidence>
<dbReference type="AlphaFoldDB" id="A0A2Y9AVY0"/>
<dbReference type="Pfam" id="PF07719">
    <property type="entry name" value="TPR_2"/>
    <property type="match status" value="1"/>
</dbReference>
<dbReference type="InterPro" id="IPR013105">
    <property type="entry name" value="TPR_2"/>
</dbReference>
<dbReference type="Pfam" id="PF13174">
    <property type="entry name" value="TPR_6"/>
    <property type="match status" value="1"/>
</dbReference>
<feature type="repeat" description="TPR" evidence="3">
    <location>
        <begin position="501"/>
        <end position="534"/>
    </location>
</feature>
<evidence type="ECO:0000256" key="4">
    <source>
        <dbReference type="SAM" id="SignalP"/>
    </source>
</evidence>
<dbReference type="EMBL" id="UETC01000005">
    <property type="protein sequence ID" value="SSA46677.1"/>
    <property type="molecule type" value="Genomic_DNA"/>
</dbReference>
<dbReference type="PANTHER" id="PTHR44943:SF5">
    <property type="entry name" value="BLL7697 PROTEIN"/>
    <property type="match status" value="1"/>
</dbReference>
<reference evidence="5 7" key="2">
    <citation type="submission" date="2018-03" db="EMBL/GenBank/DDBJ databases">
        <title>Genomic Encyclopedia of Archaeal and Bacterial Type Strains, Phase II (KMG-II): from individual species to whole genera.</title>
        <authorList>
            <person name="Goeker M."/>
        </authorList>
    </citation>
    <scope>NUCLEOTIDE SEQUENCE [LARGE SCALE GENOMIC DNA]</scope>
    <source>
        <strain evidence="5 7">DSM 25227</strain>
    </source>
</reference>
<dbReference type="SMART" id="SM00028">
    <property type="entry name" value="TPR"/>
    <property type="match status" value="5"/>
</dbReference>
<keyword evidence="4" id="KW-0732">Signal</keyword>
<reference evidence="6 8" key="1">
    <citation type="submission" date="2016-10" db="EMBL/GenBank/DDBJ databases">
        <authorList>
            <person name="Cai Z."/>
        </authorList>
    </citation>
    <scope>NUCLEOTIDE SEQUENCE [LARGE SCALE GENOMIC DNA]</scope>
    <source>
        <strain evidence="6 8">DSM 25227</strain>
    </source>
</reference>
<dbReference type="Pfam" id="PF13432">
    <property type="entry name" value="TPR_16"/>
    <property type="match status" value="3"/>
</dbReference>
<proteinExistence type="predicted"/>
<dbReference type="Proteomes" id="UP000245839">
    <property type="component" value="Unassembled WGS sequence"/>
</dbReference>
<feature type="signal peptide" evidence="4">
    <location>
        <begin position="1"/>
        <end position="21"/>
    </location>
</feature>
<feature type="repeat" description="TPR" evidence="3">
    <location>
        <begin position="467"/>
        <end position="500"/>
    </location>
</feature>
<evidence type="ECO:0000313" key="7">
    <source>
        <dbReference type="Proteomes" id="UP000245839"/>
    </source>
</evidence>
<keyword evidence="1" id="KW-0677">Repeat</keyword>
<evidence type="ECO:0000313" key="8">
    <source>
        <dbReference type="Proteomes" id="UP000251571"/>
    </source>
</evidence>
<organism evidence="6 8">
    <name type="scientific">Jannaschia seohaensis</name>
    <dbReference type="NCBI Taxonomy" id="475081"/>
    <lineage>
        <taxon>Bacteria</taxon>
        <taxon>Pseudomonadati</taxon>
        <taxon>Pseudomonadota</taxon>
        <taxon>Alphaproteobacteria</taxon>
        <taxon>Rhodobacterales</taxon>
        <taxon>Roseobacteraceae</taxon>
        <taxon>Jannaschia</taxon>
    </lineage>
</organism>
<dbReference type="PROSITE" id="PS50005">
    <property type="entry name" value="TPR"/>
    <property type="match status" value="4"/>
</dbReference>
<keyword evidence="7" id="KW-1185">Reference proteome</keyword>
<keyword evidence="2 3" id="KW-0802">TPR repeat</keyword>
<dbReference type="EMBL" id="QGDJ01000005">
    <property type="protein sequence ID" value="PWJ18152.1"/>
    <property type="molecule type" value="Genomic_DNA"/>
</dbReference>
<dbReference type="PANTHER" id="PTHR44943">
    <property type="entry name" value="CELLULOSE SYNTHASE OPERON PROTEIN C"/>
    <property type="match status" value="1"/>
</dbReference>
<dbReference type="SUPFAM" id="SSF48452">
    <property type="entry name" value="TPR-like"/>
    <property type="match status" value="3"/>
</dbReference>
<name>A0A2Y9AVY0_9RHOB</name>
<evidence type="ECO:0000256" key="3">
    <source>
        <dbReference type="PROSITE-ProRule" id="PRU00339"/>
    </source>
</evidence>
<dbReference type="RefSeq" id="WP_170125422.1">
    <property type="nucleotide sequence ID" value="NZ_QGDJ01000005.1"/>
</dbReference>
<dbReference type="InterPro" id="IPR051685">
    <property type="entry name" value="Ycf3/AcsC/BcsC/TPR_MFPF"/>
</dbReference>
<evidence type="ECO:0000313" key="5">
    <source>
        <dbReference type="EMBL" id="PWJ18152.1"/>
    </source>
</evidence>
<protein>
    <submittedName>
        <fullName evidence="5">Tetratricopeptide repeat protein</fullName>
    </submittedName>
    <submittedName>
        <fullName evidence="6">Tetratricopeptide repeat-containing protein</fullName>
    </submittedName>
</protein>
<gene>
    <name evidence="5" type="ORF">BCF38_105140</name>
    <name evidence="6" type="ORF">SAMN05421539_105140</name>
</gene>
<evidence type="ECO:0000256" key="2">
    <source>
        <dbReference type="ARBA" id="ARBA00022803"/>
    </source>
</evidence>
<dbReference type="InterPro" id="IPR011990">
    <property type="entry name" value="TPR-like_helical_dom_sf"/>
</dbReference>
<feature type="repeat" description="TPR" evidence="3">
    <location>
        <begin position="360"/>
        <end position="393"/>
    </location>
</feature>
<feature type="repeat" description="TPR" evidence="3">
    <location>
        <begin position="398"/>
        <end position="431"/>
    </location>
</feature>
<dbReference type="Gene3D" id="1.25.40.10">
    <property type="entry name" value="Tetratricopeptide repeat domain"/>
    <property type="match status" value="2"/>
</dbReference>
<sequence length="566" mass="61571">MTFRPLLLAAALAVSSLTGQAPVQAQGLSGPYLAARIAGYGNDYDAAAEYYVRLLDRGAREPRILENAVVIHSALGQVEEAAEAARLLDQEGAQSQFADGALLLEALVNEEYETARAMILDRGVAGALLDGLLLGWMAVAEGDQEAAMTAFQDLAETEGFAPIAHLHRAFALAMTGDYAAADDILSGRSDGPIGVSARGVEAHAQILLALDRPDDALELLTQANAQTNRPALQDLAQRVEAGEEIGWSFVTEPAHGMAEAYFTLAAIFAGETSSTFTLLAARAANALRADHVDALVLTAELLDEQQQYDLAVEVLNRVPGDDPAYFGAEITRAEALLAAEKEDAAVEVLSALTKSHPDRQTVWAAYGDTLRRLERFQESAAAYDRALELAPGGQARNWYLHYVRGIALERTDQWDAAEADFRAALELNPDQPQVLNYLGYGLVEKRVKLAEALDMIERAVAARPEDGYITDSLAWVLYRLGRFEEAVEPMERAVDLEPLDPIINDHLGDVLWKVGRKREAEFQWERALSLDPEEEDAERIRRKLEVGLDVVLEEEGGVGALEAAEE</sequence>
<dbReference type="InterPro" id="IPR019734">
    <property type="entry name" value="TPR_rpt"/>
</dbReference>
<feature type="chain" id="PRO_5036058944" evidence="4">
    <location>
        <begin position="22"/>
        <end position="566"/>
    </location>
</feature>
<accession>A0A2Y9AVY0</accession>